<dbReference type="GO" id="GO:0046872">
    <property type="term" value="F:metal ion binding"/>
    <property type="evidence" value="ECO:0007669"/>
    <property type="project" value="UniProtKB-KW"/>
</dbReference>
<dbReference type="STRING" id="1051891.A0A0C3QK66"/>
<dbReference type="PROSITE" id="PS01001">
    <property type="entry name" value="SDH_CYT_2"/>
    <property type="match status" value="1"/>
</dbReference>
<dbReference type="GO" id="GO:0016020">
    <property type="term" value="C:membrane"/>
    <property type="evidence" value="ECO:0007669"/>
    <property type="project" value="UniProtKB-SubCell"/>
</dbReference>
<evidence type="ECO:0000256" key="6">
    <source>
        <dbReference type="ARBA" id="ARBA00023004"/>
    </source>
</evidence>
<dbReference type="OrthoDB" id="588261at2759"/>
<dbReference type="CDD" id="cd03499">
    <property type="entry name" value="SQR_TypeC_SdhC"/>
    <property type="match status" value="1"/>
</dbReference>
<organism evidence="9 10">
    <name type="scientific">Tulasnella calospora MUT 4182</name>
    <dbReference type="NCBI Taxonomy" id="1051891"/>
    <lineage>
        <taxon>Eukaryota</taxon>
        <taxon>Fungi</taxon>
        <taxon>Dikarya</taxon>
        <taxon>Basidiomycota</taxon>
        <taxon>Agaricomycotina</taxon>
        <taxon>Agaricomycetes</taxon>
        <taxon>Cantharellales</taxon>
        <taxon>Tulasnellaceae</taxon>
        <taxon>Tulasnella</taxon>
    </lineage>
</organism>
<dbReference type="SUPFAM" id="SSF81343">
    <property type="entry name" value="Fumarate reductase respiratory complex transmembrane subunits"/>
    <property type="match status" value="1"/>
</dbReference>
<dbReference type="GO" id="GO:0009055">
    <property type="term" value="F:electron transfer activity"/>
    <property type="evidence" value="ECO:0007669"/>
    <property type="project" value="InterPro"/>
</dbReference>
<gene>
    <name evidence="9" type="ORF">M407DRAFT_243620</name>
</gene>
<dbReference type="Proteomes" id="UP000054248">
    <property type="component" value="Unassembled WGS sequence"/>
</dbReference>
<dbReference type="GO" id="GO:0006121">
    <property type="term" value="P:mitochondrial electron transport, succinate to ubiquinone"/>
    <property type="evidence" value="ECO:0007669"/>
    <property type="project" value="TreeGrafter"/>
</dbReference>
<evidence type="ECO:0000256" key="7">
    <source>
        <dbReference type="ARBA" id="ARBA00023136"/>
    </source>
</evidence>
<accession>A0A0C3QK66</accession>
<evidence type="ECO:0000313" key="9">
    <source>
        <dbReference type="EMBL" id="KIO26724.1"/>
    </source>
</evidence>
<dbReference type="NCBIfam" id="TIGR02970">
    <property type="entry name" value="succ_dehyd_cytB"/>
    <property type="match status" value="1"/>
</dbReference>
<dbReference type="PANTHER" id="PTHR10978">
    <property type="entry name" value="SUCCINATE DEHYDROGENASE CYTOCHROME B560 SUBUNIT"/>
    <property type="match status" value="1"/>
</dbReference>
<evidence type="ECO:0000256" key="3">
    <source>
        <dbReference type="ARBA" id="ARBA00022692"/>
    </source>
</evidence>
<comment type="subcellular location">
    <subcellularLocation>
        <location evidence="1">Membrane</location>
        <topology evidence="1">Multi-pass membrane protein</topology>
    </subcellularLocation>
</comment>
<reference evidence="10" key="2">
    <citation type="submission" date="2015-01" db="EMBL/GenBank/DDBJ databases">
        <title>Evolutionary Origins and Diversification of the Mycorrhizal Mutualists.</title>
        <authorList>
            <consortium name="DOE Joint Genome Institute"/>
            <consortium name="Mycorrhizal Genomics Consortium"/>
            <person name="Kohler A."/>
            <person name="Kuo A."/>
            <person name="Nagy L.G."/>
            <person name="Floudas D."/>
            <person name="Copeland A."/>
            <person name="Barry K.W."/>
            <person name="Cichocki N."/>
            <person name="Veneault-Fourrey C."/>
            <person name="LaButti K."/>
            <person name="Lindquist E.A."/>
            <person name="Lipzen A."/>
            <person name="Lundell T."/>
            <person name="Morin E."/>
            <person name="Murat C."/>
            <person name="Riley R."/>
            <person name="Ohm R."/>
            <person name="Sun H."/>
            <person name="Tunlid A."/>
            <person name="Henrissat B."/>
            <person name="Grigoriev I.V."/>
            <person name="Hibbett D.S."/>
            <person name="Martin F."/>
        </authorList>
    </citation>
    <scope>NUCLEOTIDE SEQUENCE [LARGE SCALE GENOMIC DNA]</scope>
    <source>
        <strain evidence="10">MUT 4182</strain>
    </source>
</reference>
<feature type="transmembrane region" description="Helical" evidence="8">
    <location>
        <begin position="166"/>
        <end position="183"/>
    </location>
</feature>
<reference evidence="9 10" key="1">
    <citation type="submission" date="2014-04" db="EMBL/GenBank/DDBJ databases">
        <authorList>
            <consortium name="DOE Joint Genome Institute"/>
            <person name="Kuo A."/>
            <person name="Girlanda M."/>
            <person name="Perotto S."/>
            <person name="Kohler A."/>
            <person name="Nagy L.G."/>
            <person name="Floudas D."/>
            <person name="Copeland A."/>
            <person name="Barry K.W."/>
            <person name="Cichocki N."/>
            <person name="Veneault-Fourrey C."/>
            <person name="LaButti K."/>
            <person name="Lindquist E.A."/>
            <person name="Lipzen A."/>
            <person name="Lundell T."/>
            <person name="Morin E."/>
            <person name="Murat C."/>
            <person name="Sun H."/>
            <person name="Tunlid A."/>
            <person name="Henrissat B."/>
            <person name="Grigoriev I.V."/>
            <person name="Hibbett D.S."/>
            <person name="Martin F."/>
            <person name="Nordberg H.P."/>
            <person name="Cantor M.N."/>
            <person name="Hua S.X."/>
        </authorList>
    </citation>
    <scope>NUCLEOTIDE SEQUENCE [LARGE SCALE GENOMIC DNA]</scope>
    <source>
        <strain evidence="9 10">MUT 4182</strain>
    </source>
</reference>
<dbReference type="InterPro" id="IPR000701">
    <property type="entry name" value="SuccDH_FuR_B_TM-su"/>
</dbReference>
<keyword evidence="7 8" id="KW-0472">Membrane</keyword>
<dbReference type="InterPro" id="IPR018495">
    <property type="entry name" value="Succ_DH_cyt_bsu_CS"/>
</dbReference>
<evidence type="ECO:0000256" key="8">
    <source>
        <dbReference type="SAM" id="Phobius"/>
    </source>
</evidence>
<keyword evidence="3 8" id="KW-0812">Transmembrane</keyword>
<dbReference type="InterPro" id="IPR014314">
    <property type="entry name" value="Succ_DH_cytb556"/>
</dbReference>
<dbReference type="GO" id="GO:0006099">
    <property type="term" value="P:tricarboxylic acid cycle"/>
    <property type="evidence" value="ECO:0007669"/>
    <property type="project" value="InterPro"/>
</dbReference>
<evidence type="ECO:0000256" key="1">
    <source>
        <dbReference type="ARBA" id="ARBA00004141"/>
    </source>
</evidence>
<keyword evidence="6" id="KW-0408">Iron</keyword>
<protein>
    <submittedName>
        <fullName evidence="9">Uncharacterized protein</fullName>
    </submittedName>
</protein>
<evidence type="ECO:0000256" key="4">
    <source>
        <dbReference type="ARBA" id="ARBA00022723"/>
    </source>
</evidence>
<dbReference type="Pfam" id="PF01127">
    <property type="entry name" value="Sdh_cyt"/>
    <property type="match status" value="1"/>
</dbReference>
<proteinExistence type="predicted"/>
<keyword evidence="4" id="KW-0479">Metal-binding</keyword>
<keyword evidence="5 8" id="KW-1133">Transmembrane helix</keyword>
<dbReference type="AlphaFoldDB" id="A0A0C3QK66"/>
<keyword evidence="2" id="KW-0349">Heme</keyword>
<evidence type="ECO:0000256" key="5">
    <source>
        <dbReference type="ARBA" id="ARBA00022989"/>
    </source>
</evidence>
<evidence type="ECO:0000256" key="2">
    <source>
        <dbReference type="ARBA" id="ARBA00022617"/>
    </source>
</evidence>
<sequence>MQAARAVGLGVRVASRNYPAIARNGLIQRSALSSRGAVRTVTLKPVSPATASDVLNSQRIKRPSSPHFTIYQPQITWIGSIANRATGGALSGLLYAFSIAYLAGPVVGIPVDSAHIVDLVHSLPEWAKVSGKTLLAAPFAYHAWNGVRHLAWDSVKFMTVKQVTRTGYAVLVASAFSTVYLVMM</sequence>
<dbReference type="InterPro" id="IPR034804">
    <property type="entry name" value="SQR/QFR_C/D"/>
</dbReference>
<keyword evidence="10" id="KW-1185">Reference proteome</keyword>
<dbReference type="EMBL" id="KN823020">
    <property type="protein sequence ID" value="KIO26724.1"/>
    <property type="molecule type" value="Genomic_DNA"/>
</dbReference>
<dbReference type="HOGENOM" id="CLU_094691_0_0_1"/>
<name>A0A0C3QK66_9AGAM</name>
<dbReference type="Gene3D" id="1.20.1300.10">
    <property type="entry name" value="Fumarate reductase/succinate dehydrogenase, transmembrane subunit"/>
    <property type="match status" value="1"/>
</dbReference>
<dbReference type="PANTHER" id="PTHR10978:SF5">
    <property type="entry name" value="SUCCINATE DEHYDROGENASE CYTOCHROME B560 SUBUNIT, MITOCHONDRIAL"/>
    <property type="match status" value="1"/>
</dbReference>
<dbReference type="GO" id="GO:0005739">
    <property type="term" value="C:mitochondrion"/>
    <property type="evidence" value="ECO:0007669"/>
    <property type="project" value="GOC"/>
</dbReference>
<evidence type="ECO:0000313" key="10">
    <source>
        <dbReference type="Proteomes" id="UP000054248"/>
    </source>
</evidence>